<feature type="binding site" evidence="12">
    <location>
        <position position="242"/>
    </location>
    <ligand>
        <name>Zn(2+)</name>
        <dbReference type="ChEBI" id="CHEBI:29105"/>
        <label>2</label>
    </ligand>
</feature>
<comment type="caution">
    <text evidence="15">The sequence shown here is derived from an EMBL/GenBank/DDBJ whole genome shotgun (WGS) entry which is preliminary data.</text>
</comment>
<feature type="domain" description="Beta-Casp" evidence="14">
    <location>
        <begin position="417"/>
        <end position="538"/>
    </location>
</feature>
<dbReference type="SUPFAM" id="SSF56281">
    <property type="entry name" value="Metallo-hydrolase/oxidoreductase"/>
    <property type="match status" value="1"/>
</dbReference>
<dbReference type="SUPFAM" id="SSF54814">
    <property type="entry name" value="Prokaryotic type KH domain (KH-domain type II)"/>
    <property type="match status" value="1"/>
</dbReference>
<feature type="binding site" evidence="12">
    <location>
        <position position="595"/>
    </location>
    <ligand>
        <name>Zn(2+)</name>
        <dbReference type="ChEBI" id="CHEBI:29105"/>
        <label>2</label>
    </ligand>
</feature>
<feature type="binding site" evidence="12">
    <location>
        <position position="243"/>
    </location>
    <ligand>
        <name>Zn(2+)</name>
        <dbReference type="ChEBI" id="CHEBI:29105"/>
        <label>2</label>
    </ligand>
</feature>
<dbReference type="EC" id="3.1.-.-" evidence="12"/>
<dbReference type="HAMAP" id="MF_00870">
    <property type="entry name" value="FttA"/>
    <property type="match status" value="1"/>
</dbReference>
<feature type="binding site" evidence="12">
    <location>
        <position position="348"/>
    </location>
    <ligand>
        <name>Zn(2+)</name>
        <dbReference type="ChEBI" id="CHEBI:29105"/>
        <label>1</label>
    </ligand>
</feature>
<dbReference type="SMART" id="SM00849">
    <property type="entry name" value="Lactamase_B"/>
    <property type="match status" value="1"/>
</dbReference>
<keyword evidence="6 12" id="KW-0862">Zinc</keyword>
<evidence type="ECO:0000256" key="1">
    <source>
        <dbReference type="ARBA" id="ARBA00022472"/>
    </source>
</evidence>
<dbReference type="GO" id="GO:0006353">
    <property type="term" value="P:DNA-templated transcription termination"/>
    <property type="evidence" value="ECO:0007669"/>
    <property type="project" value="UniProtKB-UniRule"/>
</dbReference>
<feature type="binding site" evidence="12">
    <location>
        <position position="240"/>
    </location>
    <ligand>
        <name>Zn(2+)</name>
        <dbReference type="ChEBI" id="CHEBI:29105"/>
        <label>1</label>
    </ligand>
</feature>
<gene>
    <name evidence="12" type="primary">fttA</name>
    <name evidence="15" type="ORF">DRO04_01620</name>
</gene>
<evidence type="ECO:0000256" key="11">
    <source>
        <dbReference type="ARBA" id="ARBA00023163"/>
    </source>
</evidence>
<dbReference type="InterPro" id="IPR036866">
    <property type="entry name" value="RibonucZ/Hydroxyglut_hydro"/>
</dbReference>
<dbReference type="CDD" id="cd22532">
    <property type="entry name" value="KH-II_CPSF_arch_rpt1"/>
    <property type="match status" value="1"/>
</dbReference>
<feature type="domain" description="Metallo-beta-lactamase" evidence="13">
    <location>
        <begin position="190"/>
        <end position="405"/>
    </location>
</feature>
<keyword evidence="9 12" id="KW-0805">Transcription regulation</keyword>
<name>A0A497JKP3_9ARCH</name>
<dbReference type="GO" id="GO:0003677">
    <property type="term" value="F:DNA binding"/>
    <property type="evidence" value="ECO:0007669"/>
    <property type="project" value="UniProtKB-KW"/>
</dbReference>
<dbReference type="GO" id="GO:0003723">
    <property type="term" value="F:RNA binding"/>
    <property type="evidence" value="ECO:0007669"/>
    <property type="project" value="UniProtKB-UniRule"/>
</dbReference>
<dbReference type="Gene3D" id="3.30.300.20">
    <property type="match status" value="1"/>
</dbReference>
<dbReference type="Gene3D" id="3.40.50.10890">
    <property type="match status" value="1"/>
</dbReference>
<keyword evidence="3 12" id="KW-0479">Metal-binding</keyword>
<dbReference type="PANTHER" id="PTHR11203">
    <property type="entry name" value="CLEAVAGE AND POLYADENYLATION SPECIFICITY FACTOR FAMILY MEMBER"/>
    <property type="match status" value="1"/>
</dbReference>
<dbReference type="PANTHER" id="PTHR11203:SF51">
    <property type="entry name" value="CLEAVAGE AND POLYADENYLATION SPECIFICITY FACTOR"/>
    <property type="match status" value="1"/>
</dbReference>
<protein>
    <recommendedName>
        <fullName evidence="12">Transcription termination factor FttA</fullName>
        <ecNumber evidence="12">3.1.-.-</ecNumber>
    </recommendedName>
</protein>
<keyword evidence="2 12" id="KW-0540">Nuclease</keyword>
<dbReference type="EMBL" id="QMWP01000047">
    <property type="protein sequence ID" value="RLG70590.1"/>
    <property type="molecule type" value="Genomic_DNA"/>
</dbReference>
<sequence length="628" mass="71098">MDYFKKIKEAALAILPKEAEVSSIDFEGPEIAIYTKNPKIFFENEALVAKLAFELKKHINIRTDKSLLCSLEEAKKKIMEIVPQEAEIKKLYFNAPFSEVVIEASKPGLVIGKNGETSKQIILQTGWTPNIIRAPTSKSKILAGIREFLHKHANERKKFLHNVAKHIYREVEVKKLWVRLHTIGGFREVGRSCLLLETPISKIMIDCGINVANPEEAYPYLDALDFSLNELDAVIISHAHLDHCGMLPYLFRAGYKGPVYCTAPTRDLMALLQFDYIDVLVKEGKEPPYSEKDVKEAVKHCIVRNYREVTDIAPDVRLTLHNAAHILGSASVHLHIGEGAHNIVYTADFKYGFTRLFDNVDMKYPRLETLIIESTYGSKEDILPRRLDAEEKLIQIIRETVQTGGNVLIPVFSVGRAQEVMLVLEGYNRKEPLNAKVYIDGMTKEASAIHTAYPEFLRKTVQRRILQNDSPFTSELFHEANSADRDKILQEGSAIILASSGMLTGGPSVEYLYKMAPNPDNTLIFVGYQGEGSLGRKIQRGLRTIPYVENGKTKALEIKMRVETVEGFSGHSDRNELINYIRNLKPRPKRILVGHGNKNKCIELSRYISMKFKINSIAPQNLDAFRLY</sequence>
<dbReference type="InterPro" id="IPR033769">
    <property type="entry name" value="TffA_KH"/>
</dbReference>
<feature type="region of interest" description="Metallo-beta-lactamase C-terminus" evidence="12">
    <location>
        <begin position="570"/>
        <end position="628"/>
    </location>
</feature>
<reference evidence="15 16" key="1">
    <citation type="submission" date="2018-06" db="EMBL/GenBank/DDBJ databases">
        <title>Extensive metabolic versatility and redundancy in microbially diverse, dynamic hydrothermal sediments.</title>
        <authorList>
            <person name="Dombrowski N."/>
            <person name="Teske A."/>
            <person name="Baker B.J."/>
        </authorList>
    </citation>
    <scope>NUCLEOTIDE SEQUENCE [LARGE SCALE GENOMIC DNA]</scope>
    <source>
        <strain evidence="15">B51_G17</strain>
    </source>
</reference>
<dbReference type="Pfam" id="PF07521">
    <property type="entry name" value="RMMBL"/>
    <property type="match status" value="1"/>
</dbReference>
<feature type="binding site" evidence="12">
    <location>
        <position position="348"/>
    </location>
    <ligand>
        <name>Zn(2+)</name>
        <dbReference type="ChEBI" id="CHEBI:29105"/>
        <label>2</label>
    </ligand>
</feature>
<comment type="caution">
    <text evidence="12">Lacks conserved residue(s) required for the propagation of feature annotation.</text>
</comment>
<dbReference type="InterPro" id="IPR011108">
    <property type="entry name" value="RMMBL"/>
</dbReference>
<dbReference type="InterPro" id="IPR001279">
    <property type="entry name" value="Metallo-B-lactamas"/>
</dbReference>
<feature type="binding site" evidence="12">
    <location>
        <position position="325"/>
    </location>
    <ligand>
        <name>Zn(2+)</name>
        <dbReference type="ChEBI" id="CHEBI:29105"/>
        <label>1</label>
    </ligand>
</feature>
<comment type="cofactor">
    <cofactor evidence="12">
        <name>Zn(2+)</name>
        <dbReference type="ChEBI" id="CHEBI:29105"/>
    </cofactor>
    <text evidence="12">Binds 2 Zn(2+) ions, which are required for nuclease activity.</text>
</comment>
<evidence type="ECO:0000256" key="2">
    <source>
        <dbReference type="ARBA" id="ARBA00022722"/>
    </source>
</evidence>
<comment type="function">
    <text evidence="12">Terminates transcription on the whole genome. Termination is linked to FttA-mediated RNA cleavage and does not require NTP hydrolysis. Cleaves endonucleolytically at the RNA exit channel of RNA polymerase (RNAP); the 5'-3' exonuclease activity of this protein degrades the nascent RNA released from RNAP.</text>
</comment>
<dbReference type="GO" id="GO:0004521">
    <property type="term" value="F:RNA endonuclease activity"/>
    <property type="evidence" value="ECO:0007669"/>
    <property type="project" value="UniProtKB-UniRule"/>
</dbReference>
<dbReference type="NCBIfam" id="TIGR03675">
    <property type="entry name" value="arCOG00543"/>
    <property type="match status" value="1"/>
</dbReference>
<evidence type="ECO:0000256" key="8">
    <source>
        <dbReference type="ARBA" id="ARBA00022884"/>
    </source>
</evidence>
<dbReference type="InterPro" id="IPR050698">
    <property type="entry name" value="MBL"/>
</dbReference>
<dbReference type="GO" id="GO:0004532">
    <property type="term" value="F:RNA exonuclease activity"/>
    <property type="evidence" value="ECO:0007669"/>
    <property type="project" value="UniProtKB-UniRule"/>
</dbReference>
<evidence type="ECO:0000259" key="14">
    <source>
        <dbReference type="SMART" id="SM01027"/>
    </source>
</evidence>
<keyword evidence="1 12" id="KW-0806">Transcription termination</keyword>
<accession>A0A497JKP3</accession>
<comment type="similarity">
    <text evidence="12">Belongs to the metallo-beta-lactamase superfamily. RNA-metabolizing metallo-beta-lactamase-like family. FttA subfamily.</text>
</comment>
<keyword evidence="7 12" id="KW-0269">Exonuclease</keyword>
<dbReference type="Gene3D" id="3.60.15.10">
    <property type="entry name" value="Ribonuclease Z/Hydroxyacylglutathione hydrolase-like"/>
    <property type="match status" value="1"/>
</dbReference>
<keyword evidence="5 12" id="KW-0378">Hydrolase</keyword>
<dbReference type="InterPro" id="IPR022712">
    <property type="entry name" value="Beta_Casp"/>
</dbReference>
<evidence type="ECO:0000256" key="5">
    <source>
        <dbReference type="ARBA" id="ARBA00022801"/>
    </source>
</evidence>
<evidence type="ECO:0000256" key="9">
    <source>
        <dbReference type="ARBA" id="ARBA00023015"/>
    </source>
</evidence>
<dbReference type="InterPro" id="IPR009019">
    <property type="entry name" value="KH_sf_prok-type"/>
</dbReference>
<dbReference type="Proteomes" id="UP000278031">
    <property type="component" value="Unassembled WGS sequence"/>
</dbReference>
<evidence type="ECO:0000256" key="7">
    <source>
        <dbReference type="ARBA" id="ARBA00022839"/>
    </source>
</evidence>
<evidence type="ECO:0000256" key="4">
    <source>
        <dbReference type="ARBA" id="ARBA00022759"/>
    </source>
</evidence>
<keyword evidence="8 12" id="KW-0694">RNA-binding</keyword>
<keyword evidence="11" id="KW-0804">Transcription</keyword>
<evidence type="ECO:0000313" key="16">
    <source>
        <dbReference type="Proteomes" id="UP000278031"/>
    </source>
</evidence>
<dbReference type="InterPro" id="IPR015946">
    <property type="entry name" value="KH_dom-like_a/b"/>
</dbReference>
<dbReference type="Pfam" id="PF10996">
    <property type="entry name" value="Beta-Casp"/>
    <property type="match status" value="1"/>
</dbReference>
<keyword evidence="4 12" id="KW-0255">Endonuclease</keyword>
<evidence type="ECO:0000259" key="13">
    <source>
        <dbReference type="SMART" id="SM00849"/>
    </source>
</evidence>
<dbReference type="InterPro" id="IPR019975">
    <property type="entry name" value="aCPSF1"/>
</dbReference>
<dbReference type="AlphaFoldDB" id="A0A497JKP3"/>
<organism evidence="15 16">
    <name type="scientific">Candidatus Iainarchaeum sp</name>
    <dbReference type="NCBI Taxonomy" id="3101447"/>
    <lineage>
        <taxon>Archaea</taxon>
        <taxon>Candidatus Iainarchaeota</taxon>
        <taxon>Candidatus Iainarchaeia</taxon>
        <taxon>Candidatus Iainarchaeales</taxon>
        <taxon>Candidatus Iainarchaeaceae</taxon>
        <taxon>Candidatus Iainarchaeum</taxon>
    </lineage>
</organism>
<feature type="binding site" evidence="12">
    <location>
        <position position="238"/>
    </location>
    <ligand>
        <name>Zn(2+)</name>
        <dbReference type="ChEBI" id="CHEBI:29105"/>
        <label>1</label>
    </ligand>
</feature>
<evidence type="ECO:0000313" key="15">
    <source>
        <dbReference type="EMBL" id="RLG70590.1"/>
    </source>
</evidence>
<comment type="subunit">
    <text evidence="12">Homodimer. Interacts with RNA polymerase (RNAP), interacts with the Spt4-Spt5 complex.</text>
</comment>
<dbReference type="GO" id="GO:0008270">
    <property type="term" value="F:zinc ion binding"/>
    <property type="evidence" value="ECO:0007669"/>
    <property type="project" value="UniProtKB-UniRule"/>
</dbReference>
<dbReference type="Pfam" id="PF17214">
    <property type="entry name" value="KH_TffA"/>
    <property type="match status" value="1"/>
</dbReference>
<evidence type="ECO:0000256" key="12">
    <source>
        <dbReference type="HAMAP-Rule" id="MF_00870"/>
    </source>
</evidence>
<feature type="region of interest" description="KHa" evidence="12">
    <location>
        <begin position="1"/>
        <end position="68"/>
    </location>
</feature>
<evidence type="ECO:0000256" key="10">
    <source>
        <dbReference type="ARBA" id="ARBA00023125"/>
    </source>
</evidence>
<dbReference type="Gene3D" id="3.30.300.230">
    <property type="match status" value="1"/>
</dbReference>
<feature type="region of interest" description="KHb" evidence="12">
    <location>
        <begin position="69"/>
        <end position="136"/>
    </location>
</feature>
<dbReference type="Pfam" id="PF00753">
    <property type="entry name" value="Lactamase_B"/>
    <property type="match status" value="1"/>
</dbReference>
<evidence type="ECO:0000256" key="3">
    <source>
        <dbReference type="ARBA" id="ARBA00022723"/>
    </source>
</evidence>
<dbReference type="SMART" id="SM01027">
    <property type="entry name" value="Beta-Casp"/>
    <property type="match status" value="1"/>
</dbReference>
<keyword evidence="10 12" id="KW-0238">DNA-binding</keyword>
<dbReference type="CDD" id="cd16295">
    <property type="entry name" value="TTHA0252-CPSF-like_MBL-fold"/>
    <property type="match status" value="1"/>
</dbReference>
<evidence type="ECO:0000256" key="6">
    <source>
        <dbReference type="ARBA" id="ARBA00022833"/>
    </source>
</evidence>
<proteinExistence type="inferred from homology"/>